<dbReference type="GO" id="GO:0016020">
    <property type="term" value="C:membrane"/>
    <property type="evidence" value="ECO:0007669"/>
    <property type="project" value="UniProtKB-SubCell"/>
</dbReference>
<protein>
    <recommendedName>
        <fullName evidence="7">Anoctamin transmembrane domain-containing protein</fullName>
    </recommendedName>
</protein>
<evidence type="ECO:0000256" key="1">
    <source>
        <dbReference type="ARBA" id="ARBA00004141"/>
    </source>
</evidence>
<dbReference type="InterPro" id="IPR036322">
    <property type="entry name" value="WD40_repeat_dom_sf"/>
</dbReference>
<dbReference type="PANTHER" id="PTHR12308:SF73">
    <property type="entry name" value="ANOCTAMIN"/>
    <property type="match status" value="1"/>
</dbReference>
<name>A0A3R6ZRL6_9STRA</name>
<feature type="region of interest" description="Disordered" evidence="5">
    <location>
        <begin position="1"/>
        <end position="56"/>
    </location>
</feature>
<evidence type="ECO:0000313" key="8">
    <source>
        <dbReference type="EMBL" id="RHY30824.1"/>
    </source>
</evidence>
<sequence length="1224" mass="137697">MESGEQRSASTSPPKSRVARHRRTRSVGVSETNEIIGTAAIHEDAEHDGGDGEVYLPRRTKSFESHDHAALPLPRMRTYTKSLGSLVKHLASDPSNPHLASSSVQASPACGPGTTQSTPLAAHSRLSFPWPSWPHHPEKEKEPDVDCSAPLPYEFALLLHNKPARTRDLERQGLDEAGVQQRDVIRRCIDAGLEVTVMTSTLHSRKYMCLLLKPTFERMKIEKNRLVVERWLQIGAVGEVPSEIEQLIYKSDLGSSPLSPRRAAPHNGGGNCVAPEDDEPQGEEEEEDRKFTPAERIQTIGRIISSTADTAQLNPPGAGISIEDPNLRDPIIAACFPLHNRKVGSSICREFHAASTCCQVNKMLLRKKQQWWRNADDITDAIRFHYGEHVAFHFAFLLLYTQWLVVPAVVGTILYLSFRWYTAIYYMTGLSVFGYAIVTVWGTAFLKVFYSLDGIMCMAEMTAQAWQRKNEYLNDVWNVRLFKEADYPNPRFRPHGFLDIRDNSGVVLFREPYYNSLYRIPAYIQTLVVFLFFTLTYVVGISFFVQWYTAAMCAPVCSECPDCTGFLSCFDTLGATVGTSRWFYIFVQGIFLGATLDVFVYLLSVKLLRFFVIRENHTTEAQVDRTMINRLFIINWISFFLWFMLIAFVIVPFGKDVEEWINTQFHWATIYTVNWHSGRIDMSTALVTPLLITQALNLLIDTALPHALRKHRLYGFRTVRKLRAHPAETMLALSEIQSQFQRRTSLPDLSMRAAAAATTATSSLNFQEKIEVRSQSVHRLRALGVTIPTTEGFYNEGLCGHVNNVVHIQNCFHKLCLTRRRPVPRKANSIGQWEKTLYTTLFLAVFAVVGLICLSSGEVEYFVGDCLVLDRFNGSDYRYHLDIVENGDTYGHRSMTPELSCFDLSSRFLVALVLEHIGLFVIYLIMDNVEGTPESLRSSFQMKKELIRRAICGQSGAVTTTPNGTRIPDVLLPSDVFDLDFHPTRNVVAAGMIDGKVQAYVCAADVKDYISDMATNDSKSTLLVTGLSVYDLKKNKFVQKSDELDDELLSVRIIKVSHNGRKVVCGSQDGVLVIFSWDTWGDMSDRFPGHPDSVETILKVDEDTILTGSSDGIIRVVQIHPNKLLGLIGDHEDMPVEVLKFSHDKRIVGSVSHSNKVHFWDVGYLYDDDGDDDEDDGGETKGLEFDPKDDDSMDDSDSDDDGGSSGQAGRQAFPTKREAFFSDL</sequence>
<keyword evidence="9" id="KW-1185">Reference proteome</keyword>
<feature type="compositionally biased region" description="Basic and acidic residues" evidence="5">
    <location>
        <begin position="41"/>
        <end position="50"/>
    </location>
</feature>
<feature type="transmembrane region" description="Helical" evidence="6">
    <location>
        <begin position="582"/>
        <end position="604"/>
    </location>
</feature>
<dbReference type="SUPFAM" id="SSF50978">
    <property type="entry name" value="WD40 repeat-like"/>
    <property type="match status" value="1"/>
</dbReference>
<feature type="transmembrane region" description="Helical" evidence="6">
    <location>
        <begin position="390"/>
        <end position="418"/>
    </location>
</feature>
<feature type="compositionally biased region" description="Polar residues" evidence="5">
    <location>
        <begin position="93"/>
        <end position="106"/>
    </location>
</feature>
<evidence type="ECO:0000256" key="5">
    <source>
        <dbReference type="SAM" id="MobiDB-lite"/>
    </source>
</evidence>
<organism evidence="8 9">
    <name type="scientific">Aphanomyces invadans</name>
    <dbReference type="NCBI Taxonomy" id="157072"/>
    <lineage>
        <taxon>Eukaryota</taxon>
        <taxon>Sar</taxon>
        <taxon>Stramenopiles</taxon>
        <taxon>Oomycota</taxon>
        <taxon>Saprolegniomycetes</taxon>
        <taxon>Saprolegniales</taxon>
        <taxon>Verrucalvaceae</taxon>
        <taxon>Aphanomyces</taxon>
    </lineage>
</organism>
<dbReference type="Gene3D" id="2.130.10.10">
    <property type="entry name" value="YVTN repeat-like/Quinoprotein amine dehydrogenase"/>
    <property type="match status" value="2"/>
</dbReference>
<dbReference type="AlphaFoldDB" id="A0A3R6ZRL6"/>
<feature type="region of interest" description="Disordered" evidence="5">
    <location>
        <begin position="255"/>
        <end position="292"/>
    </location>
</feature>
<feature type="compositionally biased region" description="Basic and acidic residues" evidence="5">
    <location>
        <begin position="1215"/>
        <end position="1224"/>
    </location>
</feature>
<dbReference type="InterPro" id="IPR015943">
    <property type="entry name" value="WD40/YVTN_repeat-like_dom_sf"/>
</dbReference>
<comment type="subcellular location">
    <subcellularLocation>
        <location evidence="1">Membrane</location>
        <topology evidence="1">Multi-pass membrane protein</topology>
    </subcellularLocation>
</comment>
<comment type="caution">
    <text evidence="8">The sequence shown here is derived from an EMBL/GenBank/DDBJ whole genome shotgun (WGS) entry which is preliminary data.</text>
</comment>
<feature type="transmembrane region" description="Helical" evidence="6">
    <location>
        <begin position="836"/>
        <end position="857"/>
    </location>
</feature>
<dbReference type="InterPro" id="IPR049452">
    <property type="entry name" value="Anoctamin_TM"/>
</dbReference>
<accession>A0A3R6ZRL6</accession>
<feature type="compositionally biased region" description="Acidic residues" evidence="5">
    <location>
        <begin position="1187"/>
        <end position="1202"/>
    </location>
</feature>
<keyword evidence="4 6" id="KW-0472">Membrane</keyword>
<dbReference type="InterPro" id="IPR001680">
    <property type="entry name" value="WD40_rpt"/>
</dbReference>
<dbReference type="EMBL" id="QUSY01000271">
    <property type="protein sequence ID" value="RHY30824.1"/>
    <property type="molecule type" value="Genomic_DNA"/>
</dbReference>
<evidence type="ECO:0000256" key="3">
    <source>
        <dbReference type="ARBA" id="ARBA00022989"/>
    </source>
</evidence>
<feature type="transmembrane region" description="Helical" evidence="6">
    <location>
        <begin position="424"/>
        <end position="446"/>
    </location>
</feature>
<evidence type="ECO:0000313" key="9">
    <source>
        <dbReference type="Proteomes" id="UP000285060"/>
    </source>
</evidence>
<feature type="transmembrane region" description="Helical" evidence="6">
    <location>
        <begin position="631"/>
        <end position="653"/>
    </location>
</feature>
<dbReference type="Pfam" id="PF04547">
    <property type="entry name" value="Anoctamin"/>
    <property type="match status" value="2"/>
</dbReference>
<feature type="compositionally biased region" description="Acidic residues" evidence="5">
    <location>
        <begin position="275"/>
        <end position="287"/>
    </location>
</feature>
<proteinExistence type="predicted"/>
<keyword evidence="2 6" id="KW-0812">Transmembrane</keyword>
<dbReference type="SMART" id="SM00320">
    <property type="entry name" value="WD40"/>
    <property type="match status" value="4"/>
</dbReference>
<evidence type="ECO:0000256" key="2">
    <source>
        <dbReference type="ARBA" id="ARBA00022692"/>
    </source>
</evidence>
<evidence type="ECO:0000256" key="4">
    <source>
        <dbReference type="ARBA" id="ARBA00023136"/>
    </source>
</evidence>
<reference evidence="8 9" key="1">
    <citation type="submission" date="2018-08" db="EMBL/GenBank/DDBJ databases">
        <title>Aphanomyces genome sequencing and annotation.</title>
        <authorList>
            <person name="Minardi D."/>
            <person name="Oidtmann B."/>
            <person name="Van Der Giezen M."/>
            <person name="Studholme D.J."/>
        </authorList>
    </citation>
    <scope>NUCLEOTIDE SEQUENCE [LARGE SCALE GENOMIC DNA]</scope>
    <source>
        <strain evidence="8 9">NJM0002</strain>
    </source>
</reference>
<dbReference type="VEuPathDB" id="FungiDB:H310_00613"/>
<dbReference type="Proteomes" id="UP000285060">
    <property type="component" value="Unassembled WGS sequence"/>
</dbReference>
<gene>
    <name evidence="8" type="ORF">DYB32_003996</name>
</gene>
<feature type="compositionally biased region" description="Polar residues" evidence="5">
    <location>
        <begin position="1"/>
        <end position="14"/>
    </location>
</feature>
<dbReference type="GO" id="GO:0005254">
    <property type="term" value="F:chloride channel activity"/>
    <property type="evidence" value="ECO:0007669"/>
    <property type="project" value="TreeGrafter"/>
</dbReference>
<dbReference type="VEuPathDB" id="FungiDB:H310_00614"/>
<feature type="region of interest" description="Disordered" evidence="5">
    <location>
        <begin position="1170"/>
        <end position="1224"/>
    </location>
</feature>
<keyword evidence="3 6" id="KW-1133">Transmembrane helix</keyword>
<evidence type="ECO:0000259" key="7">
    <source>
        <dbReference type="Pfam" id="PF04547"/>
    </source>
</evidence>
<feature type="domain" description="Anoctamin transmembrane" evidence="7">
    <location>
        <begin position="799"/>
        <end position="938"/>
    </location>
</feature>
<feature type="domain" description="Anoctamin transmembrane" evidence="7">
    <location>
        <begin position="382"/>
        <end position="716"/>
    </location>
</feature>
<feature type="region of interest" description="Disordered" evidence="5">
    <location>
        <begin position="89"/>
        <end position="120"/>
    </location>
</feature>
<dbReference type="PANTHER" id="PTHR12308">
    <property type="entry name" value="ANOCTAMIN"/>
    <property type="match status" value="1"/>
</dbReference>
<feature type="transmembrane region" description="Helical" evidence="6">
    <location>
        <begin position="522"/>
        <end position="545"/>
    </location>
</feature>
<dbReference type="InterPro" id="IPR007632">
    <property type="entry name" value="Anoctamin"/>
</dbReference>
<evidence type="ECO:0000256" key="6">
    <source>
        <dbReference type="SAM" id="Phobius"/>
    </source>
</evidence>